<accession>A0A6L6WFL5</accession>
<dbReference type="SUPFAM" id="SSF55729">
    <property type="entry name" value="Acyl-CoA N-acyltransferases (Nat)"/>
    <property type="match status" value="1"/>
</dbReference>
<keyword evidence="3" id="KW-1185">Reference proteome</keyword>
<dbReference type="EMBL" id="WQLV01000005">
    <property type="protein sequence ID" value="MVO16250.1"/>
    <property type="molecule type" value="Genomic_DNA"/>
</dbReference>
<comment type="caution">
    <text evidence="2">The sequence shown here is derived from an EMBL/GenBank/DDBJ whole genome shotgun (WGS) entry which is preliminary data.</text>
</comment>
<evidence type="ECO:0000259" key="1">
    <source>
        <dbReference type="PROSITE" id="PS51186"/>
    </source>
</evidence>
<dbReference type="InterPro" id="IPR016181">
    <property type="entry name" value="Acyl_CoA_acyltransferase"/>
</dbReference>
<dbReference type="PANTHER" id="PTHR43610">
    <property type="entry name" value="BLL6696 PROTEIN"/>
    <property type="match status" value="1"/>
</dbReference>
<reference evidence="2 3" key="1">
    <citation type="submission" date="2019-12" db="EMBL/GenBank/DDBJ databases">
        <authorList>
            <person name="Zhang Y.-J."/>
        </authorList>
    </citation>
    <scope>NUCLEOTIDE SEQUENCE [LARGE SCALE GENOMIC DNA]</scope>
    <source>
        <strain evidence="2 3">CY05</strain>
    </source>
</reference>
<sequence>MDFDFQPYIIGETLVVRPLKADDFEGLYLAASDPLVWAGHPAKDRHEKEVFRPYFDMLLATEATVVVLEKSTGKVIGCSRYYEAPTSDQDISIGYTFLERACWGGTVNAELKSLMMGHVFKFRPEVWFHIDPTNIRSQKATAKLGAVNMGEEELDLGSGAARWMCFRLTSSDCEEKETT</sequence>
<dbReference type="GO" id="GO:0016747">
    <property type="term" value="F:acyltransferase activity, transferring groups other than amino-acyl groups"/>
    <property type="evidence" value="ECO:0007669"/>
    <property type="project" value="InterPro"/>
</dbReference>
<name>A0A6L6WFL5_9RHOB</name>
<dbReference type="AlphaFoldDB" id="A0A6L6WFL5"/>
<dbReference type="Pfam" id="PF13302">
    <property type="entry name" value="Acetyltransf_3"/>
    <property type="match status" value="1"/>
</dbReference>
<organism evidence="2 3">
    <name type="scientific">Parasedimentitalea huanghaiensis</name>
    <dbReference type="NCBI Taxonomy" id="2682100"/>
    <lineage>
        <taxon>Bacteria</taxon>
        <taxon>Pseudomonadati</taxon>
        <taxon>Pseudomonadota</taxon>
        <taxon>Alphaproteobacteria</taxon>
        <taxon>Rhodobacterales</taxon>
        <taxon>Paracoccaceae</taxon>
        <taxon>Parasedimentitalea</taxon>
    </lineage>
</organism>
<dbReference type="PANTHER" id="PTHR43610:SF1">
    <property type="entry name" value="N-ACETYLTRANSFERASE DOMAIN-CONTAINING PROTEIN"/>
    <property type="match status" value="1"/>
</dbReference>
<dbReference type="InterPro" id="IPR000182">
    <property type="entry name" value="GNAT_dom"/>
</dbReference>
<dbReference type="RefSeq" id="WP_157022494.1">
    <property type="nucleotide sequence ID" value="NZ_WQLV01000005.1"/>
</dbReference>
<keyword evidence="2" id="KW-0808">Transferase</keyword>
<gene>
    <name evidence="2" type="ORF">GO984_10555</name>
</gene>
<protein>
    <submittedName>
        <fullName evidence="2">GNAT family N-acetyltransferase</fullName>
    </submittedName>
</protein>
<evidence type="ECO:0000313" key="2">
    <source>
        <dbReference type="EMBL" id="MVO16250.1"/>
    </source>
</evidence>
<dbReference type="Gene3D" id="3.40.630.30">
    <property type="match status" value="1"/>
</dbReference>
<dbReference type="Proteomes" id="UP000478892">
    <property type="component" value="Unassembled WGS sequence"/>
</dbReference>
<dbReference type="PROSITE" id="PS51186">
    <property type="entry name" value="GNAT"/>
    <property type="match status" value="1"/>
</dbReference>
<evidence type="ECO:0000313" key="3">
    <source>
        <dbReference type="Proteomes" id="UP000478892"/>
    </source>
</evidence>
<proteinExistence type="predicted"/>
<feature type="domain" description="N-acetyltransferase" evidence="1">
    <location>
        <begin position="14"/>
        <end position="169"/>
    </location>
</feature>